<protein>
    <submittedName>
        <fullName evidence="3">Uncharacterized protein</fullName>
    </submittedName>
</protein>
<gene>
    <name evidence="3" type="ORF">G7070_02595</name>
</gene>
<accession>A0A6G7Y3X9</accession>
<name>A0A6G7Y3X9_9ACTN</name>
<evidence type="ECO:0000256" key="1">
    <source>
        <dbReference type="SAM" id="MobiDB-lite"/>
    </source>
</evidence>
<dbReference type="KEGG" id="prv:G7070_02595"/>
<keyword evidence="2" id="KW-1133">Transmembrane helix</keyword>
<dbReference type="AlphaFoldDB" id="A0A6G7Y3X9"/>
<feature type="region of interest" description="Disordered" evidence="1">
    <location>
        <begin position="92"/>
        <end position="132"/>
    </location>
</feature>
<dbReference type="EMBL" id="CP049865">
    <property type="protein sequence ID" value="QIK71376.1"/>
    <property type="molecule type" value="Genomic_DNA"/>
</dbReference>
<keyword evidence="2" id="KW-0472">Membrane</keyword>
<sequence>MKIVKIVLSIVGVAALVAGGVYLSLVFLDNARLLAAANANKSGNLFNDPMQNIFLVAGLALLGGLALGIGLAMPTMTRGAIRRDALDEVNSQRRSAIAKGAAEHASLPTNGGAELPPAGDDPQLPPAPGDRP</sequence>
<feature type="transmembrane region" description="Helical" evidence="2">
    <location>
        <begin position="7"/>
        <end position="28"/>
    </location>
</feature>
<organism evidence="3 4">
    <name type="scientific">Propioniciclava coleopterorum</name>
    <dbReference type="NCBI Taxonomy" id="2714937"/>
    <lineage>
        <taxon>Bacteria</taxon>
        <taxon>Bacillati</taxon>
        <taxon>Actinomycetota</taxon>
        <taxon>Actinomycetes</taxon>
        <taxon>Propionibacteriales</taxon>
        <taxon>Propionibacteriaceae</taxon>
        <taxon>Propioniciclava</taxon>
    </lineage>
</organism>
<dbReference type="Proteomes" id="UP000501058">
    <property type="component" value="Chromosome"/>
</dbReference>
<keyword evidence="4" id="KW-1185">Reference proteome</keyword>
<reference evidence="3 4" key="1">
    <citation type="submission" date="2020-03" db="EMBL/GenBank/DDBJ databases">
        <title>Propioniciclava sp. nov., isolated from Hydrophilus acuminatus.</title>
        <authorList>
            <person name="Hyun D.-W."/>
            <person name="Bae J.-W."/>
        </authorList>
    </citation>
    <scope>NUCLEOTIDE SEQUENCE [LARGE SCALE GENOMIC DNA]</scope>
    <source>
        <strain evidence="3 4">HDW11</strain>
    </source>
</reference>
<feature type="compositionally biased region" description="Pro residues" evidence="1">
    <location>
        <begin position="123"/>
        <end position="132"/>
    </location>
</feature>
<proteinExistence type="predicted"/>
<keyword evidence="2" id="KW-0812">Transmembrane</keyword>
<evidence type="ECO:0000256" key="2">
    <source>
        <dbReference type="SAM" id="Phobius"/>
    </source>
</evidence>
<evidence type="ECO:0000313" key="4">
    <source>
        <dbReference type="Proteomes" id="UP000501058"/>
    </source>
</evidence>
<evidence type="ECO:0000313" key="3">
    <source>
        <dbReference type="EMBL" id="QIK71376.1"/>
    </source>
</evidence>
<feature type="transmembrane region" description="Helical" evidence="2">
    <location>
        <begin position="53"/>
        <end position="73"/>
    </location>
</feature>
<dbReference type="RefSeq" id="WP_166231754.1">
    <property type="nucleotide sequence ID" value="NZ_CP049865.1"/>
</dbReference>